<dbReference type="SMART" id="SM00020">
    <property type="entry name" value="Tryp_SPc"/>
    <property type="match status" value="1"/>
</dbReference>
<protein>
    <recommendedName>
        <fullName evidence="11">trypsin</fullName>
        <ecNumber evidence="11">3.4.21.4</ecNumber>
    </recommendedName>
</protein>
<dbReference type="InterPro" id="IPR033116">
    <property type="entry name" value="TRYPSIN_SER"/>
</dbReference>
<dbReference type="SUPFAM" id="SSF50494">
    <property type="entry name" value="Trypsin-like serine proteases"/>
    <property type="match status" value="1"/>
</dbReference>
<dbReference type="GeneID" id="111598026"/>
<dbReference type="InterPro" id="IPR001254">
    <property type="entry name" value="Trypsin_dom"/>
</dbReference>
<dbReference type="GO" id="GO:0005576">
    <property type="term" value="C:extracellular region"/>
    <property type="evidence" value="ECO:0007669"/>
    <property type="project" value="UniProtKB-SubCell"/>
</dbReference>
<dbReference type="GO" id="GO:0006508">
    <property type="term" value="P:proteolysis"/>
    <property type="evidence" value="ECO:0007669"/>
    <property type="project" value="UniProtKB-KW"/>
</dbReference>
<dbReference type="PROSITE" id="PS00134">
    <property type="entry name" value="TRYPSIN_HIS"/>
    <property type="match status" value="1"/>
</dbReference>
<dbReference type="InterPro" id="IPR043504">
    <property type="entry name" value="Peptidase_S1_PA_chymotrypsin"/>
</dbReference>
<dbReference type="RefSeq" id="XP_023168817.2">
    <property type="nucleotide sequence ID" value="XM_023313049.2"/>
</dbReference>
<reference evidence="15" key="1">
    <citation type="submission" date="2025-08" db="UniProtKB">
        <authorList>
            <consortium name="RefSeq"/>
        </authorList>
    </citation>
    <scope>IDENTIFICATION</scope>
    <source>
        <strain evidence="15">15085-1641.00</strain>
        <tissue evidence="15">Whole body</tissue>
    </source>
</reference>
<dbReference type="Pfam" id="PF00089">
    <property type="entry name" value="Trypsin"/>
    <property type="match status" value="1"/>
</dbReference>
<dbReference type="Gene3D" id="2.40.10.10">
    <property type="entry name" value="Trypsin-like serine proteases"/>
    <property type="match status" value="1"/>
</dbReference>
<organism evidence="14 15">
    <name type="scientific">Drosophila hydei</name>
    <name type="common">Fruit fly</name>
    <dbReference type="NCBI Taxonomy" id="7224"/>
    <lineage>
        <taxon>Eukaryota</taxon>
        <taxon>Metazoa</taxon>
        <taxon>Ecdysozoa</taxon>
        <taxon>Arthropoda</taxon>
        <taxon>Hexapoda</taxon>
        <taxon>Insecta</taxon>
        <taxon>Pterygota</taxon>
        <taxon>Neoptera</taxon>
        <taxon>Endopterygota</taxon>
        <taxon>Diptera</taxon>
        <taxon>Brachycera</taxon>
        <taxon>Muscomorpha</taxon>
        <taxon>Ephydroidea</taxon>
        <taxon>Drosophilidae</taxon>
        <taxon>Drosophila</taxon>
    </lineage>
</organism>
<dbReference type="AlphaFoldDB" id="A0A6J1LMY7"/>
<dbReference type="KEGG" id="dhe:111598026"/>
<feature type="domain" description="Peptidase S1" evidence="13">
    <location>
        <begin position="68"/>
        <end position="292"/>
    </location>
</feature>
<comment type="subcellular location">
    <subcellularLocation>
        <location evidence="1">Secreted</location>
        <location evidence="1">Extracellular space</location>
    </subcellularLocation>
</comment>
<gene>
    <name evidence="15" type="primary">LOC111598026</name>
</gene>
<keyword evidence="7 12" id="KW-0720">Serine protease</keyword>
<dbReference type="PRINTS" id="PR00722">
    <property type="entry name" value="CHYMOTRYPSIN"/>
</dbReference>
<evidence type="ECO:0000256" key="5">
    <source>
        <dbReference type="ARBA" id="ARBA00022729"/>
    </source>
</evidence>
<keyword evidence="6 12" id="KW-0378">Hydrolase</keyword>
<evidence type="ECO:0000256" key="10">
    <source>
        <dbReference type="ARBA" id="ARBA00036320"/>
    </source>
</evidence>
<accession>A0A6J1LMY7</accession>
<dbReference type="InterPro" id="IPR050430">
    <property type="entry name" value="Peptidase_S1"/>
</dbReference>
<comment type="catalytic activity">
    <reaction evidence="10">
        <text>Preferential cleavage: Arg-|-Xaa, Lys-|-Xaa.</text>
        <dbReference type="EC" id="3.4.21.4"/>
    </reaction>
</comment>
<dbReference type="EC" id="3.4.21.4" evidence="11"/>
<dbReference type="OrthoDB" id="10059102at2759"/>
<evidence type="ECO:0000256" key="12">
    <source>
        <dbReference type="RuleBase" id="RU363034"/>
    </source>
</evidence>
<dbReference type="PROSITE" id="PS50240">
    <property type="entry name" value="TRYPSIN_DOM"/>
    <property type="match status" value="1"/>
</dbReference>
<dbReference type="InterPro" id="IPR009003">
    <property type="entry name" value="Peptidase_S1_PA"/>
</dbReference>
<dbReference type="PANTHER" id="PTHR24276">
    <property type="entry name" value="POLYSERASE-RELATED"/>
    <property type="match status" value="1"/>
</dbReference>
<dbReference type="GO" id="GO:0004252">
    <property type="term" value="F:serine-type endopeptidase activity"/>
    <property type="evidence" value="ECO:0007669"/>
    <property type="project" value="UniProtKB-EC"/>
</dbReference>
<dbReference type="InterPro" id="IPR018114">
    <property type="entry name" value="TRYPSIN_HIS"/>
</dbReference>
<evidence type="ECO:0000313" key="14">
    <source>
        <dbReference type="Proteomes" id="UP000504633"/>
    </source>
</evidence>
<keyword evidence="3" id="KW-0964">Secreted</keyword>
<keyword evidence="4 12" id="KW-0645">Protease</keyword>
<dbReference type="InterPro" id="IPR001314">
    <property type="entry name" value="Peptidase_S1A"/>
</dbReference>
<evidence type="ECO:0000259" key="13">
    <source>
        <dbReference type="PROSITE" id="PS50240"/>
    </source>
</evidence>
<dbReference type="OMA" id="RSGAHFC"/>
<evidence type="ECO:0000313" key="15">
    <source>
        <dbReference type="RefSeq" id="XP_023168817.2"/>
    </source>
</evidence>
<comment type="similarity">
    <text evidence="2">Belongs to the peptidase S1 family.</text>
</comment>
<evidence type="ECO:0000256" key="7">
    <source>
        <dbReference type="ARBA" id="ARBA00022825"/>
    </source>
</evidence>
<name>A0A6J1LMY7_DROHY</name>
<evidence type="ECO:0000256" key="9">
    <source>
        <dbReference type="ARBA" id="ARBA00023157"/>
    </source>
</evidence>
<evidence type="ECO:0000256" key="1">
    <source>
        <dbReference type="ARBA" id="ARBA00004239"/>
    </source>
</evidence>
<evidence type="ECO:0000256" key="4">
    <source>
        <dbReference type="ARBA" id="ARBA00022670"/>
    </source>
</evidence>
<evidence type="ECO:0000256" key="11">
    <source>
        <dbReference type="ARBA" id="ARBA00038868"/>
    </source>
</evidence>
<evidence type="ECO:0000256" key="6">
    <source>
        <dbReference type="ARBA" id="ARBA00022801"/>
    </source>
</evidence>
<keyword evidence="9" id="KW-1015">Disulfide bond</keyword>
<dbReference type="FunFam" id="2.40.10.10:FF:000077">
    <property type="entry name" value="Predicted protein"/>
    <property type="match status" value="1"/>
</dbReference>
<evidence type="ECO:0000256" key="3">
    <source>
        <dbReference type="ARBA" id="ARBA00022525"/>
    </source>
</evidence>
<dbReference type="Proteomes" id="UP000504633">
    <property type="component" value="Unplaced"/>
</dbReference>
<keyword evidence="14" id="KW-1185">Reference proteome</keyword>
<dbReference type="PROSITE" id="PS00135">
    <property type="entry name" value="TRYPSIN_SER"/>
    <property type="match status" value="1"/>
</dbReference>
<dbReference type="PANTHER" id="PTHR24276:SF91">
    <property type="entry name" value="AT26814P-RELATED"/>
    <property type="match status" value="1"/>
</dbReference>
<evidence type="ECO:0000256" key="2">
    <source>
        <dbReference type="ARBA" id="ARBA00007664"/>
    </source>
</evidence>
<keyword evidence="8" id="KW-0865">Zymogen</keyword>
<proteinExistence type="inferred from homology"/>
<sequence>MRSVHRYLSTGQLQPLGLYKAELGQRLEHKTRIEMFVKTSIVVLSSLLALANGAVRPLGLEPQLDGRIVGGSPAALGAHPWQVSLQRSGAHYCGGSLIGQNLVVTAAHCLLKDGLTVANLRIRAGSTAKYSGGILASVTAYKAHSGYDASAKMNDIGLVRLKTKLTLSRTINTIGLASSTPQHGAAATCSGWGSTKYQGTNSAVLLYINTSIVGRSECASGSYSYGSKIKQTMICASANNKDACQGDSGGPLVSGGKLVGIVSWGTNCAQPKYPGVYANVAELRDWISQTEQTI</sequence>
<evidence type="ECO:0000256" key="8">
    <source>
        <dbReference type="ARBA" id="ARBA00023145"/>
    </source>
</evidence>
<keyword evidence="5" id="KW-0732">Signal</keyword>
<dbReference type="CDD" id="cd00190">
    <property type="entry name" value="Tryp_SPc"/>
    <property type="match status" value="1"/>
</dbReference>